<evidence type="ECO:0000256" key="2">
    <source>
        <dbReference type="SAM" id="MobiDB-lite"/>
    </source>
</evidence>
<dbReference type="InterPro" id="IPR035899">
    <property type="entry name" value="DBL_dom_sf"/>
</dbReference>
<sequence>MTCFVDQPLGLHNYLQSDLFPTDQLSYEDDVIMKTLHSEHAIMDKEESRLAEKLLADLQGPASSQGSARDSSCGTRSGSFRMSSMESEDDEKSEQKEEGLESQLIQLQNLVRDMRESFSAALTTLSTLHQDEDSLYQTVAQNKSTHEHQLADVVAMIITLKSEFNTVVGQLQTANSAQRELELQVSSLRLERDELLQELEKNGTVSSQLRVKYNSMKILPTNLNRTHEGSHLSLLLEKAHNAFNNSVLLNQTCPPNFISSEVCETANNSDHDSGCQTARQESSPSSCGDASPTPERRLPRSSLPMSPCVDMNRTVELRSTEEAADSDSDSSVRAAANRSLDLSRSVGNQCGLDGDEEVDVDSCPSVPPVASPVKLSSKPTTPHRLAPHERLSKIAARQRVIEELIETERTYCSALWCVMQDFASPVADSGLASEAEFRVIFPNSLDAIYEHHCSLLRQLEDRLHSSSANTGAIIGDIMAKAFESQDSYVLQEYQSYVTAFPNALHQLHTSCRNSPALKALFRKLVQDKNSGAMDVTAFMLTPIQRIPRYVLLLKQVLRQSPSEHPDSYNLEKCVTFLASFLTQLNDSMQQSMQLISKRNDKPKRKLRLGSFRSLSHSNYDSKPKVEQQTPRIQRPLSAANDSRALQLSSLRDSLVQNKLSSSLRSGPFLAPPTSTPCQYAFNPDQSISTEKRRFPRSKRPKSTTGTVNMAYASPSKDLSLSCSRIEADETFLKPRPKSMMESSGSKSSRLLVYSSEESLNTDTMSSVHFSNDVSRYEFHDDDDDTLNGSIPDLPMGASATSTLSRSEQDALPIKPHYSSEACLSPDDSAELSVCDDSVLSQSACDLSVMNATLTAATTANRSFLKWRRRKKGSEIFTDSIVRKRPSFRESIRNLFVRKRNSKGSETDSTLSAAPSMESLPTVTAVRPANSPKEQGPPAEPSIVVNPAECDTTLDLQTFEDENECI</sequence>
<organism evidence="4">
    <name type="scientific">Capitella teleta</name>
    <name type="common">Polychaete worm</name>
    <dbReference type="NCBI Taxonomy" id="283909"/>
    <lineage>
        <taxon>Eukaryota</taxon>
        <taxon>Metazoa</taxon>
        <taxon>Spiralia</taxon>
        <taxon>Lophotrochozoa</taxon>
        <taxon>Annelida</taxon>
        <taxon>Polychaeta</taxon>
        <taxon>Sedentaria</taxon>
        <taxon>Scolecida</taxon>
        <taxon>Capitellidae</taxon>
        <taxon>Capitella</taxon>
    </lineage>
</organism>
<keyword evidence="6" id="KW-1185">Reference proteome</keyword>
<feature type="region of interest" description="Disordered" evidence="2">
    <location>
        <begin position="662"/>
        <end position="712"/>
    </location>
</feature>
<evidence type="ECO:0000313" key="4">
    <source>
        <dbReference type="EMBL" id="ELU12944.1"/>
    </source>
</evidence>
<feature type="domain" description="DH" evidence="3">
    <location>
        <begin position="396"/>
        <end position="587"/>
    </location>
</feature>
<dbReference type="PROSITE" id="PS50010">
    <property type="entry name" value="DH_2"/>
    <property type="match status" value="1"/>
</dbReference>
<protein>
    <recommendedName>
        <fullName evidence="3">DH domain-containing protein</fullName>
    </recommendedName>
</protein>
<keyword evidence="1" id="KW-0175">Coiled coil</keyword>
<evidence type="ECO:0000256" key="1">
    <source>
        <dbReference type="SAM" id="Coils"/>
    </source>
</evidence>
<dbReference type="Proteomes" id="UP000014760">
    <property type="component" value="Unassembled WGS sequence"/>
</dbReference>
<dbReference type="Pfam" id="PF00621">
    <property type="entry name" value="RhoGEF"/>
    <property type="match status" value="1"/>
</dbReference>
<feature type="compositionally biased region" description="Polar residues" evidence="2">
    <location>
        <begin position="61"/>
        <end position="81"/>
    </location>
</feature>
<feature type="compositionally biased region" description="Polar residues" evidence="2">
    <location>
        <begin position="274"/>
        <end position="288"/>
    </location>
</feature>
<evidence type="ECO:0000259" key="3">
    <source>
        <dbReference type="PROSITE" id="PS50010"/>
    </source>
</evidence>
<dbReference type="Gene3D" id="1.20.900.10">
    <property type="entry name" value="Dbl homology (DH) domain"/>
    <property type="match status" value="1"/>
</dbReference>
<dbReference type="SUPFAM" id="SSF48065">
    <property type="entry name" value="DBL homology domain (DH-domain)"/>
    <property type="match status" value="1"/>
</dbReference>
<feature type="region of interest" description="Disordered" evidence="2">
    <location>
        <begin position="58"/>
        <end position="101"/>
    </location>
</feature>
<evidence type="ECO:0000313" key="6">
    <source>
        <dbReference type="Proteomes" id="UP000014760"/>
    </source>
</evidence>
<feature type="region of interest" description="Disordered" evidence="2">
    <location>
        <begin position="345"/>
        <end position="385"/>
    </location>
</feature>
<dbReference type="CDD" id="cd00160">
    <property type="entry name" value="RhoGEF"/>
    <property type="match status" value="1"/>
</dbReference>
<dbReference type="AlphaFoldDB" id="R7V2Z8"/>
<name>R7V2Z8_CAPTE</name>
<dbReference type="HOGENOM" id="CLU_306798_0_0_1"/>
<dbReference type="SMART" id="SM00325">
    <property type="entry name" value="RhoGEF"/>
    <property type="match status" value="1"/>
</dbReference>
<dbReference type="InterPro" id="IPR000219">
    <property type="entry name" value="DH_dom"/>
</dbReference>
<dbReference type="EMBL" id="AMQN01000793">
    <property type="status" value="NOT_ANNOTATED_CDS"/>
    <property type="molecule type" value="Genomic_DNA"/>
</dbReference>
<proteinExistence type="predicted"/>
<feature type="region of interest" description="Disordered" evidence="2">
    <location>
        <begin position="595"/>
        <end position="640"/>
    </location>
</feature>
<dbReference type="OMA" id="LEHANMV"/>
<reference evidence="6" key="1">
    <citation type="submission" date="2012-12" db="EMBL/GenBank/DDBJ databases">
        <authorList>
            <person name="Hellsten U."/>
            <person name="Grimwood J."/>
            <person name="Chapman J.A."/>
            <person name="Shapiro H."/>
            <person name="Aerts A."/>
            <person name="Otillar R.P."/>
            <person name="Terry A.Y."/>
            <person name="Boore J.L."/>
            <person name="Simakov O."/>
            <person name="Marletaz F."/>
            <person name="Cho S.-J."/>
            <person name="Edsinger-Gonzales E."/>
            <person name="Havlak P."/>
            <person name="Kuo D.-H."/>
            <person name="Larsson T."/>
            <person name="Lv J."/>
            <person name="Arendt D."/>
            <person name="Savage R."/>
            <person name="Osoegawa K."/>
            <person name="de Jong P."/>
            <person name="Lindberg D.R."/>
            <person name="Seaver E.C."/>
            <person name="Weisblat D.A."/>
            <person name="Putnam N.H."/>
            <person name="Grigoriev I.V."/>
            <person name="Rokhsar D.S."/>
        </authorList>
    </citation>
    <scope>NUCLEOTIDE SEQUENCE</scope>
    <source>
        <strain evidence="6">I ESC-2004</strain>
    </source>
</reference>
<dbReference type="EMBL" id="KB295623">
    <property type="protein sequence ID" value="ELU12944.1"/>
    <property type="molecule type" value="Genomic_DNA"/>
</dbReference>
<dbReference type="InterPro" id="IPR042849">
    <property type="entry name" value="ARHGEF33"/>
</dbReference>
<feature type="region of interest" description="Disordered" evidence="2">
    <location>
        <begin position="780"/>
        <end position="808"/>
    </location>
</feature>
<feature type="region of interest" description="Disordered" evidence="2">
    <location>
        <begin position="900"/>
        <end position="944"/>
    </location>
</feature>
<evidence type="ECO:0000313" key="5">
    <source>
        <dbReference type="EnsemblMetazoa" id="CapteP223157"/>
    </source>
</evidence>
<dbReference type="GO" id="GO:0005085">
    <property type="term" value="F:guanyl-nucleotide exchange factor activity"/>
    <property type="evidence" value="ECO:0007669"/>
    <property type="project" value="InterPro"/>
</dbReference>
<dbReference type="EnsemblMetazoa" id="CapteT223157">
    <property type="protein sequence ID" value="CapteP223157"/>
    <property type="gene ID" value="CapteG223157"/>
</dbReference>
<dbReference type="PANTHER" id="PTHR46944:SF1">
    <property type="entry name" value="RHO GUANINE NUCLEOTIDE EXCHANGE FACTOR 33"/>
    <property type="match status" value="1"/>
</dbReference>
<feature type="coiled-coil region" evidence="1">
    <location>
        <begin position="171"/>
        <end position="198"/>
    </location>
</feature>
<gene>
    <name evidence="4" type="ORF">CAPTEDRAFT_223157</name>
</gene>
<dbReference type="EMBL" id="AMQN01000794">
    <property type="status" value="NOT_ANNOTATED_CDS"/>
    <property type="molecule type" value="Genomic_DNA"/>
</dbReference>
<dbReference type="OrthoDB" id="245697at2759"/>
<dbReference type="PANTHER" id="PTHR46944">
    <property type="entry name" value="RHO GUANINE NUCLEOTIDE EXCHANGE FACTOR 33"/>
    <property type="match status" value="1"/>
</dbReference>
<feature type="region of interest" description="Disordered" evidence="2">
    <location>
        <begin position="268"/>
        <end position="311"/>
    </location>
</feature>
<reference evidence="4 6" key="2">
    <citation type="journal article" date="2013" name="Nature">
        <title>Insights into bilaterian evolution from three spiralian genomes.</title>
        <authorList>
            <person name="Simakov O."/>
            <person name="Marletaz F."/>
            <person name="Cho S.J."/>
            <person name="Edsinger-Gonzales E."/>
            <person name="Havlak P."/>
            <person name="Hellsten U."/>
            <person name="Kuo D.H."/>
            <person name="Larsson T."/>
            <person name="Lv J."/>
            <person name="Arendt D."/>
            <person name="Savage R."/>
            <person name="Osoegawa K."/>
            <person name="de Jong P."/>
            <person name="Grimwood J."/>
            <person name="Chapman J.A."/>
            <person name="Shapiro H."/>
            <person name="Aerts A."/>
            <person name="Otillar R.P."/>
            <person name="Terry A.Y."/>
            <person name="Boore J.L."/>
            <person name="Grigoriev I.V."/>
            <person name="Lindberg D.R."/>
            <person name="Seaver E.C."/>
            <person name="Weisblat D.A."/>
            <person name="Putnam N.H."/>
            <person name="Rokhsar D.S."/>
        </authorList>
    </citation>
    <scope>NUCLEOTIDE SEQUENCE</scope>
    <source>
        <strain evidence="4 6">I ESC-2004</strain>
    </source>
</reference>
<reference evidence="5" key="3">
    <citation type="submission" date="2015-06" db="UniProtKB">
        <authorList>
            <consortium name="EnsemblMetazoa"/>
        </authorList>
    </citation>
    <scope>IDENTIFICATION</scope>
</reference>
<accession>R7V2Z8</accession>